<gene>
    <name evidence="3" type="ORF">FHR96_003778</name>
</gene>
<dbReference type="Gene3D" id="3.40.50.150">
    <property type="entry name" value="Vaccinia Virus protein VP39"/>
    <property type="match status" value="1"/>
</dbReference>
<organism evidence="3 4">
    <name type="scientific">Halomonas organivorans</name>
    <dbReference type="NCBI Taxonomy" id="257772"/>
    <lineage>
        <taxon>Bacteria</taxon>
        <taxon>Pseudomonadati</taxon>
        <taxon>Pseudomonadota</taxon>
        <taxon>Gammaproteobacteria</taxon>
        <taxon>Oceanospirillales</taxon>
        <taxon>Halomonadaceae</taxon>
        <taxon>Halomonas</taxon>
    </lineage>
</organism>
<keyword evidence="4" id="KW-1185">Reference proteome</keyword>
<keyword evidence="3" id="KW-0808">Transferase</keyword>
<comment type="caution">
    <text evidence="3">The sequence shown here is derived from an EMBL/GenBank/DDBJ whole genome shotgun (WGS) entry which is preliminary data.</text>
</comment>
<dbReference type="AlphaFoldDB" id="A0A7W5C332"/>
<evidence type="ECO:0000256" key="1">
    <source>
        <dbReference type="SAM" id="MobiDB-lite"/>
    </source>
</evidence>
<reference evidence="3 4" key="1">
    <citation type="submission" date="2020-08" db="EMBL/GenBank/DDBJ databases">
        <title>Genomic Encyclopedia of Type Strains, Phase III (KMG-III): the genomes of soil and plant-associated and newly described type strains.</title>
        <authorList>
            <person name="Whitman W."/>
        </authorList>
    </citation>
    <scope>NUCLEOTIDE SEQUENCE [LARGE SCALE GENOMIC DNA]</scope>
    <source>
        <strain evidence="3 4">CECT 5995</strain>
    </source>
</reference>
<feature type="region of interest" description="Disordered" evidence="1">
    <location>
        <begin position="238"/>
        <end position="260"/>
    </location>
</feature>
<evidence type="ECO:0000259" key="2">
    <source>
        <dbReference type="Pfam" id="PF13946"/>
    </source>
</evidence>
<protein>
    <submittedName>
        <fullName evidence="3">O-antigen chain-terminating methyltransferase</fullName>
        <ecNumber evidence="3">2.1.1.-</ecNumber>
        <ecNumber evidence="3">2.1.1.294</ecNumber>
        <ecNumber evidence="3">2.7.1.181</ecNumber>
    </submittedName>
</protein>
<dbReference type="InterPro" id="IPR029063">
    <property type="entry name" value="SAM-dependent_MTases_sf"/>
</dbReference>
<name>A0A7W5C332_9GAMM</name>
<dbReference type="GO" id="GO:0032259">
    <property type="term" value="P:methylation"/>
    <property type="evidence" value="ECO:0007669"/>
    <property type="project" value="UniProtKB-KW"/>
</dbReference>
<dbReference type="GO" id="GO:0008168">
    <property type="term" value="F:methyltransferase activity"/>
    <property type="evidence" value="ECO:0007669"/>
    <property type="project" value="UniProtKB-KW"/>
</dbReference>
<dbReference type="Proteomes" id="UP000525987">
    <property type="component" value="Unassembled WGS sequence"/>
</dbReference>
<keyword evidence="3" id="KW-0489">Methyltransferase</keyword>
<dbReference type="Pfam" id="PF13946">
    <property type="entry name" value="DUF4214"/>
    <property type="match status" value="1"/>
</dbReference>
<sequence length="493" mass="55271">MSADDTIDQLVRRLRDASSSLSGQQPPVAPPIGDWRRSLSDLRDRQEQAFVLLDAGAPRLAELLSHDRDDRAFVEGLYRHLLGREVDSEGLEHYAKRVATEGRLAVAVELADADEALRHRRLTGQVLPARLEACRNWRGRLDRLGPLRDIGLRLWRRWLADMTRRYRPRWALEAATCRLLVQQSDWCEERHQLATALLEMDDRQRHFGARQDHEYARQQALWEQLAAWRRAITGLGGTVAESGGRPGEPVGDSRSQGDSREYDDLASELDAYYLAFETAFRGPEASLSAHLDHYRADWSLARQAGETALDLGCGRGEWLHLLRRAGFEARGIDLNATMVAHCREQGFEVEHQDALAALSSCETASVALISGFHIAEHLPFEVLFRLVGEAHRVLAPGGVLILETPNPENLIVASYSFYHDLTHRNPLPPPTLEFLCQFHGFGDTTLRRFNPPPETSRVPGQGPVVERLNAMLASAMDYAVVARKASSLDQGNP</sequence>
<dbReference type="Pfam" id="PF13489">
    <property type="entry name" value="Methyltransf_23"/>
    <property type="match status" value="1"/>
</dbReference>
<dbReference type="PANTHER" id="PTHR43861">
    <property type="entry name" value="TRANS-ACONITATE 2-METHYLTRANSFERASE-RELATED"/>
    <property type="match status" value="1"/>
</dbReference>
<feature type="domain" description="DUF4214" evidence="2">
    <location>
        <begin position="63"/>
        <end position="118"/>
    </location>
</feature>
<dbReference type="EMBL" id="JACHXM010000028">
    <property type="protein sequence ID" value="MBB3142873.1"/>
    <property type="molecule type" value="Genomic_DNA"/>
</dbReference>
<dbReference type="CDD" id="cd02440">
    <property type="entry name" value="AdoMet_MTases"/>
    <property type="match status" value="1"/>
</dbReference>
<evidence type="ECO:0000313" key="4">
    <source>
        <dbReference type="Proteomes" id="UP000525987"/>
    </source>
</evidence>
<dbReference type="EC" id="2.1.1.294" evidence="3"/>
<evidence type="ECO:0000313" key="3">
    <source>
        <dbReference type="EMBL" id="MBB3142873.1"/>
    </source>
</evidence>
<feature type="region of interest" description="Disordered" evidence="1">
    <location>
        <begin position="15"/>
        <end position="34"/>
    </location>
</feature>
<dbReference type="InterPro" id="IPR025282">
    <property type="entry name" value="DUF4214"/>
</dbReference>
<accession>A0A7W5C332</accession>
<proteinExistence type="predicted"/>
<dbReference type="RefSeq" id="WP_183389231.1">
    <property type="nucleotide sequence ID" value="NZ_JACHXM010000028.1"/>
</dbReference>
<dbReference type="EC" id="2.1.1.-" evidence="3"/>
<dbReference type="SUPFAM" id="SSF53335">
    <property type="entry name" value="S-adenosyl-L-methionine-dependent methyltransferases"/>
    <property type="match status" value="1"/>
</dbReference>
<dbReference type="EC" id="2.7.1.181" evidence="3"/>